<protein>
    <submittedName>
        <fullName evidence="2">Portal protein</fullName>
    </submittedName>
</protein>
<evidence type="ECO:0000313" key="3">
    <source>
        <dbReference type="Proteomes" id="UP000658305"/>
    </source>
</evidence>
<evidence type="ECO:0000313" key="2">
    <source>
        <dbReference type="EMBL" id="GHC12579.1"/>
    </source>
</evidence>
<organism evidence="2 3">
    <name type="scientific">Gemmobacter nanjingensis</name>
    <dbReference type="NCBI Taxonomy" id="488454"/>
    <lineage>
        <taxon>Bacteria</taxon>
        <taxon>Pseudomonadati</taxon>
        <taxon>Pseudomonadota</taxon>
        <taxon>Alphaproteobacteria</taxon>
        <taxon>Rhodobacterales</taxon>
        <taxon>Paracoccaceae</taxon>
        <taxon>Gemmobacter</taxon>
    </lineage>
</organism>
<gene>
    <name evidence="2" type="ORF">GCM10007291_07310</name>
</gene>
<accession>A0ABQ3F7Y9</accession>
<dbReference type="RefSeq" id="WP_189380198.1">
    <property type="nucleotide sequence ID" value="NZ_BMYI01000001.1"/>
</dbReference>
<dbReference type="EMBL" id="BMYI01000001">
    <property type="protein sequence ID" value="GHC12579.1"/>
    <property type="molecule type" value="Genomic_DNA"/>
</dbReference>
<evidence type="ECO:0000256" key="1">
    <source>
        <dbReference type="SAM" id="MobiDB-lite"/>
    </source>
</evidence>
<dbReference type="Proteomes" id="UP000658305">
    <property type="component" value="Unassembled WGS sequence"/>
</dbReference>
<dbReference type="NCBIfam" id="TIGR01537">
    <property type="entry name" value="portal_HK97"/>
    <property type="match status" value="1"/>
</dbReference>
<reference evidence="3" key="1">
    <citation type="journal article" date="2019" name="Int. J. Syst. Evol. Microbiol.">
        <title>The Global Catalogue of Microorganisms (GCM) 10K type strain sequencing project: providing services to taxonomists for standard genome sequencing and annotation.</title>
        <authorList>
            <consortium name="The Broad Institute Genomics Platform"/>
            <consortium name="The Broad Institute Genome Sequencing Center for Infectious Disease"/>
            <person name="Wu L."/>
            <person name="Ma J."/>
        </authorList>
    </citation>
    <scope>NUCLEOTIDE SEQUENCE [LARGE SCALE GENOMIC DNA]</scope>
    <source>
        <strain evidence="3">KCTC 23298</strain>
    </source>
</reference>
<dbReference type="InterPro" id="IPR006427">
    <property type="entry name" value="Portal_HK97"/>
</dbReference>
<proteinExistence type="predicted"/>
<dbReference type="Gene3D" id="1.20.1270.210">
    <property type="match status" value="1"/>
</dbReference>
<dbReference type="InterPro" id="IPR006944">
    <property type="entry name" value="Phage/GTA_portal"/>
</dbReference>
<dbReference type="Gene3D" id="3.30.1120.70">
    <property type="match status" value="1"/>
</dbReference>
<dbReference type="Pfam" id="PF04860">
    <property type="entry name" value="Phage_portal"/>
    <property type="match status" value="1"/>
</dbReference>
<keyword evidence="3" id="KW-1185">Reference proteome</keyword>
<dbReference type="Gene3D" id="3.40.140.120">
    <property type="match status" value="1"/>
</dbReference>
<feature type="region of interest" description="Disordered" evidence="1">
    <location>
        <begin position="405"/>
        <end position="431"/>
    </location>
</feature>
<sequence>MGLLGFLRPGASARATDAVRVEPPVVAAEPAKVNSESQWRGFTPIGGVSKSGVRVNEATALSLPATLQALRIISGVFAMAPLHLYRKTEGGRDRMDDHPAGVLLAQRPNSFQSPFDLWEMVMSDLLMAGNFYAYVSRSFRGDPIALTRLKPGSVIVAEYFDRAEGQVLFYDASLPDGSRERFAARDIWHIRGMSRDGLVGLNPVQFARDALGGAIATGDHANRFWQKGGRPSTVLTTEQKVGPDDKKRIRQDWTSLYSGSDGDAVAVLDQDLKAAFLSHNLKDDQFIETRQFQVVDLARIWGVPPHLIFDLSKATFSNIEQQSLEFVTYHLGPHFARVAGAATRQFGGAGLYFEHITDALVRGDLKSRMEAYWLQRQMGLANANELRSRENLNNISGDAGSEYWRPSNMGLAGQPVSAAPGGGNQGNSNAQ</sequence>
<comment type="caution">
    <text evidence="2">The sequence shown here is derived from an EMBL/GenBank/DDBJ whole genome shotgun (WGS) entry which is preliminary data.</text>
</comment>
<name>A0ABQ3F7Y9_9RHOB</name>